<evidence type="ECO:0000256" key="4">
    <source>
        <dbReference type="ARBA" id="ARBA00022833"/>
    </source>
</evidence>
<evidence type="ECO:0000313" key="9">
    <source>
        <dbReference type="EMBL" id="CAG7730357.1"/>
    </source>
</evidence>
<protein>
    <recommendedName>
        <fullName evidence="8">BED-type domain-containing protein</fullName>
    </recommendedName>
</protein>
<keyword evidence="3" id="KW-0863">Zinc-finger</keyword>
<proteinExistence type="predicted"/>
<dbReference type="OrthoDB" id="3259181at2759"/>
<sequence>YVADSSRVKCNYCKCTYSACKGKGSTSNMSAHLQKNHSGKFNSEKDPSGSLISYLQTKNEIFDNKKFRKLLLKWIVTSNQPFLEVENSDFRDLIFYLNKNAETIGADTIRRDLLVTYNDMKFIKKKQFESLP</sequence>
<evidence type="ECO:0000259" key="8">
    <source>
        <dbReference type="Pfam" id="PF02892"/>
    </source>
</evidence>
<keyword evidence="10" id="KW-1185">Reference proteome</keyword>
<dbReference type="GO" id="GO:0005634">
    <property type="term" value="C:nucleus"/>
    <property type="evidence" value="ECO:0007669"/>
    <property type="project" value="UniProtKB-SubCell"/>
</dbReference>
<gene>
    <name evidence="9" type="ORF">AFUS01_LOCUS19006</name>
</gene>
<dbReference type="Proteomes" id="UP000708208">
    <property type="component" value="Unassembled WGS sequence"/>
</dbReference>
<organism evidence="9 10">
    <name type="scientific">Allacma fusca</name>
    <dbReference type="NCBI Taxonomy" id="39272"/>
    <lineage>
        <taxon>Eukaryota</taxon>
        <taxon>Metazoa</taxon>
        <taxon>Ecdysozoa</taxon>
        <taxon>Arthropoda</taxon>
        <taxon>Hexapoda</taxon>
        <taxon>Collembola</taxon>
        <taxon>Symphypleona</taxon>
        <taxon>Sminthuridae</taxon>
        <taxon>Allacma</taxon>
    </lineage>
</organism>
<dbReference type="GO" id="GO:0003677">
    <property type="term" value="F:DNA binding"/>
    <property type="evidence" value="ECO:0007669"/>
    <property type="project" value="InterPro"/>
</dbReference>
<keyword evidence="2" id="KW-0479">Metal-binding</keyword>
<dbReference type="GO" id="GO:0008270">
    <property type="term" value="F:zinc ion binding"/>
    <property type="evidence" value="ECO:0007669"/>
    <property type="project" value="UniProtKB-KW"/>
</dbReference>
<reference evidence="9" key="1">
    <citation type="submission" date="2021-06" db="EMBL/GenBank/DDBJ databases">
        <authorList>
            <person name="Hodson N. C."/>
            <person name="Mongue J. A."/>
            <person name="Jaron S. K."/>
        </authorList>
    </citation>
    <scope>NUCLEOTIDE SEQUENCE</scope>
</reference>
<evidence type="ECO:0000256" key="5">
    <source>
        <dbReference type="ARBA" id="ARBA00023015"/>
    </source>
</evidence>
<keyword evidence="5" id="KW-0805">Transcription regulation</keyword>
<comment type="subcellular location">
    <subcellularLocation>
        <location evidence="1">Nucleus</location>
    </subcellularLocation>
</comment>
<comment type="caution">
    <text evidence="9">The sequence shown here is derived from an EMBL/GenBank/DDBJ whole genome shotgun (WGS) entry which is preliminary data.</text>
</comment>
<dbReference type="PANTHER" id="PTHR46481">
    <property type="entry name" value="ZINC FINGER BED DOMAIN-CONTAINING PROTEIN 4"/>
    <property type="match status" value="1"/>
</dbReference>
<dbReference type="InterPro" id="IPR003656">
    <property type="entry name" value="Znf_BED"/>
</dbReference>
<accession>A0A8J2K769</accession>
<dbReference type="PANTHER" id="PTHR46481:SF10">
    <property type="entry name" value="ZINC FINGER BED DOMAIN-CONTAINING PROTEIN 39"/>
    <property type="match status" value="1"/>
</dbReference>
<feature type="domain" description="BED-type" evidence="8">
    <location>
        <begin position="4"/>
        <end position="38"/>
    </location>
</feature>
<evidence type="ECO:0000256" key="2">
    <source>
        <dbReference type="ARBA" id="ARBA00022723"/>
    </source>
</evidence>
<keyword evidence="7" id="KW-0539">Nucleus</keyword>
<dbReference type="AlphaFoldDB" id="A0A8J2K769"/>
<evidence type="ECO:0000256" key="6">
    <source>
        <dbReference type="ARBA" id="ARBA00023163"/>
    </source>
</evidence>
<keyword evidence="4" id="KW-0862">Zinc</keyword>
<dbReference type="Pfam" id="PF02892">
    <property type="entry name" value="zf-BED"/>
    <property type="match status" value="1"/>
</dbReference>
<name>A0A8J2K769_9HEXA</name>
<evidence type="ECO:0000256" key="3">
    <source>
        <dbReference type="ARBA" id="ARBA00022771"/>
    </source>
</evidence>
<feature type="non-terminal residue" evidence="9">
    <location>
        <position position="1"/>
    </location>
</feature>
<evidence type="ECO:0000313" key="10">
    <source>
        <dbReference type="Proteomes" id="UP000708208"/>
    </source>
</evidence>
<evidence type="ECO:0000256" key="7">
    <source>
        <dbReference type="ARBA" id="ARBA00023242"/>
    </source>
</evidence>
<evidence type="ECO:0000256" key="1">
    <source>
        <dbReference type="ARBA" id="ARBA00004123"/>
    </source>
</evidence>
<keyword evidence="6" id="KW-0804">Transcription</keyword>
<dbReference type="InterPro" id="IPR052035">
    <property type="entry name" value="ZnF_BED_domain_contain"/>
</dbReference>
<dbReference type="EMBL" id="CAJVCH010192943">
    <property type="protein sequence ID" value="CAG7730357.1"/>
    <property type="molecule type" value="Genomic_DNA"/>
</dbReference>
<feature type="non-terminal residue" evidence="9">
    <location>
        <position position="132"/>
    </location>
</feature>